<protein>
    <submittedName>
        <fullName evidence="1">Uncharacterized protein</fullName>
    </submittedName>
</protein>
<sequence>MTTDYRQIFFTKMRTIGEARTFSTQEADALFLSLFEMHKKSATGVITEENMTEEEKNITHDHLSSFMYNTGSCYMPMSFETKRYELELLSGMVVFRLEVLPVLVQFVENDLLFKSSVTGLCHKEQSLLRGFKHFDKQPNRYFGNEIEIDLCSHALHKHPWWHGNYETASPQEIVLNYKLDDDYPYIWPEMPSSSFDV</sequence>
<gene>
    <name evidence="1" type="primary">WBGene00277945</name>
</gene>
<accession>A0A8R1UUX8</accession>
<name>A0A454XQF0_PRIPA</name>
<evidence type="ECO:0000313" key="2">
    <source>
        <dbReference type="Proteomes" id="UP000005239"/>
    </source>
</evidence>
<dbReference type="Proteomes" id="UP000005239">
    <property type="component" value="Unassembled WGS sequence"/>
</dbReference>
<reference evidence="2" key="1">
    <citation type="journal article" date="2008" name="Nat. Genet.">
        <title>The Pristionchus pacificus genome provides a unique perspective on nematode lifestyle and parasitism.</title>
        <authorList>
            <person name="Dieterich C."/>
            <person name="Clifton S.W."/>
            <person name="Schuster L.N."/>
            <person name="Chinwalla A."/>
            <person name="Delehaunty K."/>
            <person name="Dinkelacker I."/>
            <person name="Fulton L."/>
            <person name="Fulton R."/>
            <person name="Godfrey J."/>
            <person name="Minx P."/>
            <person name="Mitreva M."/>
            <person name="Roeseler W."/>
            <person name="Tian H."/>
            <person name="Witte H."/>
            <person name="Yang S.P."/>
            <person name="Wilson R.K."/>
            <person name="Sommer R.J."/>
        </authorList>
    </citation>
    <scope>NUCLEOTIDE SEQUENCE [LARGE SCALE GENOMIC DNA]</scope>
    <source>
        <strain evidence="2">PS312</strain>
    </source>
</reference>
<dbReference type="EnsemblMetazoa" id="PPA39576.1">
    <property type="protein sequence ID" value="PPA39576.1"/>
    <property type="gene ID" value="WBGene00277945"/>
</dbReference>
<organism evidence="1 2">
    <name type="scientific">Pristionchus pacificus</name>
    <name type="common">Parasitic nematode worm</name>
    <dbReference type="NCBI Taxonomy" id="54126"/>
    <lineage>
        <taxon>Eukaryota</taxon>
        <taxon>Metazoa</taxon>
        <taxon>Ecdysozoa</taxon>
        <taxon>Nematoda</taxon>
        <taxon>Chromadorea</taxon>
        <taxon>Rhabditida</taxon>
        <taxon>Rhabditina</taxon>
        <taxon>Diplogasteromorpha</taxon>
        <taxon>Diplogasteroidea</taxon>
        <taxon>Neodiplogasteridae</taxon>
        <taxon>Pristionchus</taxon>
    </lineage>
</organism>
<dbReference type="AlphaFoldDB" id="A0A454XQF0"/>
<proteinExistence type="predicted"/>
<evidence type="ECO:0000313" key="1">
    <source>
        <dbReference type="EnsemblMetazoa" id="PPA39576.1"/>
    </source>
</evidence>
<reference evidence="1" key="2">
    <citation type="submission" date="2022-06" db="UniProtKB">
        <authorList>
            <consortium name="EnsemblMetazoa"/>
        </authorList>
    </citation>
    <scope>IDENTIFICATION</scope>
    <source>
        <strain evidence="1">PS312</strain>
    </source>
</reference>
<accession>A0A454XQF0</accession>
<keyword evidence="2" id="KW-1185">Reference proteome</keyword>